<dbReference type="PRINTS" id="PR01590">
    <property type="entry name" value="HTHFIS"/>
</dbReference>
<dbReference type="InterPro" id="IPR002078">
    <property type="entry name" value="Sigma_54_int"/>
</dbReference>
<dbReference type="eggNOG" id="COG3829">
    <property type="taxonomic scope" value="Bacteria"/>
</dbReference>
<keyword evidence="4" id="KW-0804">Transcription</keyword>
<dbReference type="SUPFAM" id="SSF46689">
    <property type="entry name" value="Homeodomain-like"/>
    <property type="match status" value="1"/>
</dbReference>
<dbReference type="STRING" id="504472.Slin_0990"/>
<dbReference type="PANTHER" id="PTHR32071:SF121">
    <property type="entry name" value="SIGMA L-DEPENDENT TRANSCRIPTIONAL REGULATOR YQIR-RELATED"/>
    <property type="match status" value="1"/>
</dbReference>
<proteinExistence type="predicted"/>
<evidence type="ECO:0000256" key="2">
    <source>
        <dbReference type="ARBA" id="ARBA00022840"/>
    </source>
</evidence>
<dbReference type="Pfam" id="PF02954">
    <property type="entry name" value="HTH_8"/>
    <property type="match status" value="1"/>
</dbReference>
<feature type="region of interest" description="Disordered" evidence="5">
    <location>
        <begin position="359"/>
        <end position="390"/>
    </location>
</feature>
<dbReference type="RefSeq" id="WP_012925592.1">
    <property type="nucleotide sequence ID" value="NC_013730.1"/>
</dbReference>
<keyword evidence="1" id="KW-0547">Nucleotide-binding</keyword>
<protein>
    <submittedName>
        <fullName evidence="7">Sigma54 specific transcriptional regulator, Fis family</fullName>
    </submittedName>
</protein>
<name>D2QJ27_SPILD</name>
<keyword evidence="8" id="KW-1185">Reference proteome</keyword>
<evidence type="ECO:0000313" key="8">
    <source>
        <dbReference type="Proteomes" id="UP000002028"/>
    </source>
</evidence>
<dbReference type="Gene3D" id="1.10.8.60">
    <property type="match status" value="1"/>
</dbReference>
<dbReference type="eggNOG" id="COG2204">
    <property type="taxonomic scope" value="Bacteria"/>
</dbReference>
<dbReference type="PROSITE" id="PS00675">
    <property type="entry name" value="SIGMA54_INTERACT_1"/>
    <property type="match status" value="1"/>
</dbReference>
<dbReference type="EMBL" id="CP001769">
    <property type="protein sequence ID" value="ADB37041.1"/>
    <property type="molecule type" value="Genomic_DNA"/>
</dbReference>
<dbReference type="SUPFAM" id="SSF52540">
    <property type="entry name" value="P-loop containing nucleoside triphosphate hydrolases"/>
    <property type="match status" value="1"/>
</dbReference>
<dbReference type="InterPro" id="IPR025944">
    <property type="entry name" value="Sigma_54_int_dom_CS"/>
</dbReference>
<dbReference type="CDD" id="cd00009">
    <property type="entry name" value="AAA"/>
    <property type="match status" value="1"/>
</dbReference>
<dbReference type="AlphaFoldDB" id="D2QJ27"/>
<dbReference type="PROSITE" id="PS00688">
    <property type="entry name" value="SIGMA54_INTERACT_3"/>
    <property type="match status" value="1"/>
</dbReference>
<dbReference type="InterPro" id="IPR003593">
    <property type="entry name" value="AAA+_ATPase"/>
</dbReference>
<evidence type="ECO:0000313" key="7">
    <source>
        <dbReference type="EMBL" id="ADB37041.1"/>
    </source>
</evidence>
<dbReference type="GO" id="GO:0005524">
    <property type="term" value="F:ATP binding"/>
    <property type="evidence" value="ECO:0007669"/>
    <property type="project" value="UniProtKB-KW"/>
</dbReference>
<dbReference type="PANTHER" id="PTHR32071">
    <property type="entry name" value="TRANSCRIPTIONAL REGULATORY PROTEIN"/>
    <property type="match status" value="1"/>
</dbReference>
<dbReference type="KEGG" id="sli:Slin_0990"/>
<dbReference type="Pfam" id="PF00158">
    <property type="entry name" value="Sigma54_activat"/>
    <property type="match status" value="1"/>
</dbReference>
<evidence type="ECO:0000256" key="5">
    <source>
        <dbReference type="SAM" id="MobiDB-lite"/>
    </source>
</evidence>
<dbReference type="GO" id="GO:0043565">
    <property type="term" value="F:sequence-specific DNA binding"/>
    <property type="evidence" value="ECO:0007669"/>
    <property type="project" value="InterPro"/>
</dbReference>
<dbReference type="InterPro" id="IPR002197">
    <property type="entry name" value="HTH_Fis"/>
</dbReference>
<accession>D2QJ27</accession>
<dbReference type="SMART" id="SM00382">
    <property type="entry name" value="AAA"/>
    <property type="match status" value="1"/>
</dbReference>
<dbReference type="Gene3D" id="1.10.10.60">
    <property type="entry name" value="Homeodomain-like"/>
    <property type="match status" value="1"/>
</dbReference>
<dbReference type="InterPro" id="IPR009057">
    <property type="entry name" value="Homeodomain-like_sf"/>
</dbReference>
<evidence type="ECO:0000259" key="6">
    <source>
        <dbReference type="PROSITE" id="PS50045"/>
    </source>
</evidence>
<evidence type="ECO:0000256" key="3">
    <source>
        <dbReference type="ARBA" id="ARBA00023015"/>
    </source>
</evidence>
<reference evidence="7 8" key="1">
    <citation type="journal article" date="2010" name="Stand. Genomic Sci.">
        <title>Complete genome sequence of Spirosoma linguale type strain (1).</title>
        <authorList>
            <person name="Lail K."/>
            <person name="Sikorski J."/>
            <person name="Saunders E."/>
            <person name="Lapidus A."/>
            <person name="Glavina Del Rio T."/>
            <person name="Copeland A."/>
            <person name="Tice H."/>
            <person name="Cheng J.-F."/>
            <person name="Lucas S."/>
            <person name="Nolan M."/>
            <person name="Bruce D."/>
            <person name="Goodwin L."/>
            <person name="Pitluck S."/>
            <person name="Ivanova N."/>
            <person name="Mavromatis K."/>
            <person name="Ovchinnikova G."/>
            <person name="Pati A."/>
            <person name="Chen A."/>
            <person name="Palaniappan K."/>
            <person name="Land M."/>
            <person name="Hauser L."/>
            <person name="Chang Y.-J."/>
            <person name="Jeffries C.D."/>
            <person name="Chain P."/>
            <person name="Brettin T."/>
            <person name="Detter J.C."/>
            <person name="Schuetze A."/>
            <person name="Rohde M."/>
            <person name="Tindall B.J."/>
            <person name="Goeker M."/>
            <person name="Bristow J."/>
            <person name="Eisen J.A."/>
            <person name="Markowitz V."/>
            <person name="Hugenholtz P."/>
            <person name="Kyrpides N.C."/>
            <person name="Klenk H.-P."/>
            <person name="Chen F."/>
        </authorList>
    </citation>
    <scope>NUCLEOTIDE SEQUENCE [LARGE SCALE GENOMIC DNA]</scope>
    <source>
        <strain evidence="8">ATCC 33905 / DSM 74 / LMG 10896 / Claus 1</strain>
    </source>
</reference>
<dbReference type="InterPro" id="IPR027417">
    <property type="entry name" value="P-loop_NTPase"/>
</dbReference>
<gene>
    <name evidence="7" type="ordered locus">Slin_0990</name>
</gene>
<dbReference type="InterPro" id="IPR058031">
    <property type="entry name" value="AAA_lid_NorR"/>
</dbReference>
<keyword evidence="3" id="KW-0805">Transcription regulation</keyword>
<organism evidence="7 8">
    <name type="scientific">Spirosoma linguale (strain ATCC 33905 / DSM 74 / LMG 10896 / Claus 1)</name>
    <dbReference type="NCBI Taxonomy" id="504472"/>
    <lineage>
        <taxon>Bacteria</taxon>
        <taxon>Pseudomonadati</taxon>
        <taxon>Bacteroidota</taxon>
        <taxon>Cytophagia</taxon>
        <taxon>Cytophagales</taxon>
        <taxon>Cytophagaceae</taxon>
        <taxon>Spirosoma</taxon>
    </lineage>
</organism>
<feature type="domain" description="Sigma-54 factor interaction" evidence="6">
    <location>
        <begin position="15"/>
        <end position="244"/>
    </location>
</feature>
<dbReference type="FunFam" id="3.40.50.300:FF:000006">
    <property type="entry name" value="DNA-binding transcriptional regulator NtrC"/>
    <property type="match status" value="1"/>
</dbReference>
<keyword evidence="2" id="KW-0067">ATP-binding</keyword>
<dbReference type="Proteomes" id="UP000002028">
    <property type="component" value="Chromosome"/>
</dbReference>
<evidence type="ECO:0000256" key="4">
    <source>
        <dbReference type="ARBA" id="ARBA00023163"/>
    </source>
</evidence>
<dbReference type="GO" id="GO:0006355">
    <property type="term" value="P:regulation of DNA-templated transcription"/>
    <property type="evidence" value="ECO:0007669"/>
    <property type="project" value="InterPro"/>
</dbReference>
<dbReference type="HOGENOM" id="CLU_000445_119_0_10"/>
<dbReference type="Pfam" id="PF25601">
    <property type="entry name" value="AAA_lid_14"/>
    <property type="match status" value="1"/>
</dbReference>
<dbReference type="InterPro" id="IPR025662">
    <property type="entry name" value="Sigma_54_int_dom_ATP-bd_1"/>
</dbReference>
<sequence length="460" mass="51639">MNQQEIQSVKQRFGIIGNASGLNYAINVAMQVSATDLTVLITGESGSGKESFSKIIHSLSARKHGQFIAINCGAIPEGTIDSELFGHEKGSFTGAVDSRKGYFETTNGGTIFLDEIGEMPLGTQARLLRVLENGEFIRVGSSKTQKTDVRVVAATNVNLMEAVEKGKFREDLYYRLNTVPIFVPPLRERGNDIELLFRKFTTDFAERYRIKPLQLTEGAKQVLINYPFPGNIRQLKNIAEQVSILESEQNKPIEAETLSKYLPQPQQSNRTLALFPQANGGNGADNFSERDLLYKVLFDMRRDVNDLKKLVRDVLMGNEHDSDHILHAHKDLFDSISPDGDNRPLTDTNITRLLPAVNGTIRTDTPTPRTAVPPSETYGGHPPVQIFDDVDGDINDLTEVEDVTHETEEDDSLSLERQEKEMILKALRRNNNKRKYAAQALGISERTLYRKIKQYEIDEE</sequence>
<dbReference type="Gene3D" id="3.40.50.300">
    <property type="entry name" value="P-loop containing nucleotide triphosphate hydrolases"/>
    <property type="match status" value="1"/>
</dbReference>
<evidence type="ECO:0000256" key="1">
    <source>
        <dbReference type="ARBA" id="ARBA00022741"/>
    </source>
</evidence>
<dbReference type="PROSITE" id="PS50045">
    <property type="entry name" value="SIGMA54_INTERACT_4"/>
    <property type="match status" value="1"/>
</dbReference>